<accession>A0A2V1DJM9</accession>
<evidence type="ECO:0000313" key="2">
    <source>
        <dbReference type="Proteomes" id="UP000244855"/>
    </source>
</evidence>
<keyword evidence="2" id="KW-1185">Reference proteome</keyword>
<sequence>MRMVVVVVYGLIALIDEREGVQGLMGMTTVPTWLLLAYKRTLSKRQPYRNNNKKKHLIKILRSVTQSLTPSILSNILLHSDIHMTHTHPHNSCIHSTHVPLISKFLPQTIAFQVHHTALYIHPHSPPPPQSNHPPPRALIFRIIKINHISVYVAVNCLSRHITIHFGR</sequence>
<organism evidence="1 2">
    <name type="scientific">Periconia macrospinosa</name>
    <dbReference type="NCBI Taxonomy" id="97972"/>
    <lineage>
        <taxon>Eukaryota</taxon>
        <taxon>Fungi</taxon>
        <taxon>Dikarya</taxon>
        <taxon>Ascomycota</taxon>
        <taxon>Pezizomycotina</taxon>
        <taxon>Dothideomycetes</taxon>
        <taxon>Pleosporomycetidae</taxon>
        <taxon>Pleosporales</taxon>
        <taxon>Massarineae</taxon>
        <taxon>Periconiaceae</taxon>
        <taxon>Periconia</taxon>
    </lineage>
</organism>
<dbReference type="AlphaFoldDB" id="A0A2V1DJM9"/>
<name>A0A2V1DJM9_9PLEO</name>
<gene>
    <name evidence="1" type="ORF">DM02DRAFT_82452</name>
</gene>
<dbReference type="Proteomes" id="UP000244855">
    <property type="component" value="Unassembled WGS sequence"/>
</dbReference>
<proteinExistence type="predicted"/>
<protein>
    <submittedName>
        <fullName evidence="1">Uncharacterized protein</fullName>
    </submittedName>
</protein>
<evidence type="ECO:0000313" key="1">
    <source>
        <dbReference type="EMBL" id="PVH97334.1"/>
    </source>
</evidence>
<reference evidence="1 2" key="1">
    <citation type="journal article" date="2018" name="Sci. Rep.">
        <title>Comparative genomics provides insights into the lifestyle and reveals functional heterogeneity of dark septate endophytic fungi.</title>
        <authorList>
            <person name="Knapp D.G."/>
            <person name="Nemeth J.B."/>
            <person name="Barry K."/>
            <person name="Hainaut M."/>
            <person name="Henrissat B."/>
            <person name="Johnson J."/>
            <person name="Kuo A."/>
            <person name="Lim J.H.P."/>
            <person name="Lipzen A."/>
            <person name="Nolan M."/>
            <person name="Ohm R.A."/>
            <person name="Tamas L."/>
            <person name="Grigoriev I.V."/>
            <person name="Spatafora J.W."/>
            <person name="Nagy L.G."/>
            <person name="Kovacs G.M."/>
        </authorList>
    </citation>
    <scope>NUCLEOTIDE SEQUENCE [LARGE SCALE GENOMIC DNA]</scope>
    <source>
        <strain evidence="1 2">DSE2036</strain>
    </source>
</reference>
<dbReference type="EMBL" id="KZ805438">
    <property type="protein sequence ID" value="PVH97334.1"/>
    <property type="molecule type" value="Genomic_DNA"/>
</dbReference>